<dbReference type="RefSeq" id="WP_290281726.1">
    <property type="nucleotide sequence ID" value="NZ_JAUFQI010000001.1"/>
</dbReference>
<keyword evidence="2" id="KW-1185">Reference proteome</keyword>
<accession>A0ABV7WM64</accession>
<sequence length="169" mass="19780">MNFPSFVSFEVTDVEHGYPYAIAWSLPDGQYKSVLVKPEPEWLIDWEAGNLPIDAPSMQDVIDKGETVVDILKEWDLDFEDGEIYCQDPILAQYCFDLLFEAYDKECDFDIISEYDLYKHLDSFDVDDQRRWIMDTEGLSANLCEDVVRTMLFLNARLESSHQEEDEHE</sequence>
<dbReference type="EMBL" id="JBHRYN010000005">
    <property type="protein sequence ID" value="MFC3700403.1"/>
    <property type="molecule type" value="Genomic_DNA"/>
</dbReference>
<evidence type="ECO:0000313" key="1">
    <source>
        <dbReference type="EMBL" id="MFC3700403.1"/>
    </source>
</evidence>
<protein>
    <submittedName>
        <fullName evidence="1">Uncharacterized protein</fullName>
    </submittedName>
</protein>
<reference evidence="2" key="1">
    <citation type="journal article" date="2019" name="Int. J. Syst. Evol. Microbiol.">
        <title>The Global Catalogue of Microorganisms (GCM) 10K type strain sequencing project: providing services to taxonomists for standard genome sequencing and annotation.</title>
        <authorList>
            <consortium name="The Broad Institute Genomics Platform"/>
            <consortium name="The Broad Institute Genome Sequencing Center for Infectious Disease"/>
            <person name="Wu L."/>
            <person name="Ma J."/>
        </authorList>
    </citation>
    <scope>NUCLEOTIDE SEQUENCE [LARGE SCALE GENOMIC DNA]</scope>
    <source>
        <strain evidence="2">CECT 8288</strain>
    </source>
</reference>
<organism evidence="1 2">
    <name type="scientific">Reinekea marina</name>
    <dbReference type="NCBI Taxonomy" id="1310421"/>
    <lineage>
        <taxon>Bacteria</taxon>
        <taxon>Pseudomonadati</taxon>
        <taxon>Pseudomonadota</taxon>
        <taxon>Gammaproteobacteria</taxon>
        <taxon>Oceanospirillales</taxon>
        <taxon>Saccharospirillaceae</taxon>
        <taxon>Reinekea</taxon>
    </lineage>
</organism>
<comment type="caution">
    <text evidence="1">The sequence shown here is derived from an EMBL/GenBank/DDBJ whole genome shotgun (WGS) entry which is preliminary data.</text>
</comment>
<name>A0ABV7WM64_9GAMM</name>
<evidence type="ECO:0000313" key="2">
    <source>
        <dbReference type="Proteomes" id="UP001595710"/>
    </source>
</evidence>
<dbReference type="Proteomes" id="UP001595710">
    <property type="component" value="Unassembled WGS sequence"/>
</dbReference>
<gene>
    <name evidence="1" type="ORF">ACFOND_02035</name>
</gene>
<proteinExistence type="predicted"/>